<organism evidence="2 3">
    <name type="scientific">Deinococcus arboris</name>
    <dbReference type="NCBI Taxonomy" id="2682977"/>
    <lineage>
        <taxon>Bacteria</taxon>
        <taxon>Thermotogati</taxon>
        <taxon>Deinococcota</taxon>
        <taxon>Deinococci</taxon>
        <taxon>Deinococcales</taxon>
        <taxon>Deinococcaceae</taxon>
        <taxon>Deinococcus</taxon>
    </lineage>
</organism>
<dbReference type="SUPFAM" id="SSF53850">
    <property type="entry name" value="Periplasmic binding protein-like II"/>
    <property type="match status" value="1"/>
</dbReference>
<reference evidence="2 3" key="1">
    <citation type="submission" date="2019-12" db="EMBL/GenBank/DDBJ databases">
        <title>Deinococcus sp. HMF7620 Genome sequencing and assembly.</title>
        <authorList>
            <person name="Kang H."/>
            <person name="Kim H."/>
            <person name="Joh K."/>
        </authorList>
    </citation>
    <scope>NUCLEOTIDE SEQUENCE [LARGE SCALE GENOMIC DNA]</scope>
    <source>
        <strain evidence="2 3">HMF7620</strain>
    </source>
</reference>
<feature type="chain" id="PRO_5028886881" evidence="1">
    <location>
        <begin position="21"/>
        <end position="444"/>
    </location>
</feature>
<dbReference type="EMBL" id="WQLB01000033">
    <property type="protein sequence ID" value="MVN88717.1"/>
    <property type="molecule type" value="Genomic_DNA"/>
</dbReference>
<proteinExistence type="predicted"/>
<dbReference type="PANTHER" id="PTHR43649:SF12">
    <property type="entry name" value="DIACETYLCHITOBIOSE BINDING PROTEIN DASA"/>
    <property type="match status" value="1"/>
</dbReference>
<keyword evidence="3" id="KW-1185">Reference proteome</keyword>
<accession>A0A7C9LPB7</accession>
<dbReference type="InterPro" id="IPR006059">
    <property type="entry name" value="SBP"/>
</dbReference>
<feature type="signal peptide" evidence="1">
    <location>
        <begin position="1"/>
        <end position="20"/>
    </location>
</feature>
<dbReference type="CDD" id="cd13585">
    <property type="entry name" value="PBP2_TMBP_like"/>
    <property type="match status" value="1"/>
</dbReference>
<dbReference type="Pfam" id="PF01547">
    <property type="entry name" value="SBP_bac_1"/>
    <property type="match status" value="1"/>
</dbReference>
<dbReference type="Proteomes" id="UP000483286">
    <property type="component" value="Unassembled WGS sequence"/>
</dbReference>
<dbReference type="InterPro" id="IPR050490">
    <property type="entry name" value="Bact_solute-bd_prot1"/>
</dbReference>
<keyword evidence="1" id="KW-0732">Signal</keyword>
<name>A0A7C9LPB7_9DEIO</name>
<comment type="caution">
    <text evidence="2">The sequence shown here is derived from an EMBL/GenBank/DDBJ whole genome shotgun (WGS) entry which is preliminary data.</text>
</comment>
<dbReference type="Gene3D" id="3.40.190.10">
    <property type="entry name" value="Periplasmic binding protein-like II"/>
    <property type="match status" value="2"/>
</dbReference>
<sequence>MTRVLPLLALTAALLSTAQAASTITIATVNNPDMVTMQKLTPEFNKKYPDITVRWVVLPENELRQKITLDVASGAGSFDLATVGAYEVPIWAKNGWLEPLTPLFTKNPTIASAYKLNDILPGVRSALTVGGNLYAVPFYAESSMTFYNKDLFKAAGLTMPTKPTWTQMQTFASKIHNPAKGVYGICLRGLPGWGENMALFTTMVNTFGGRWYDPNWQAQVNSPAWKNAMTFYVNLVKRYGPPGATSNGFTENLTLMSQGKCGMWVDATVAAGFLSDPTSSKITKSVGFASAPVGTTARGNNWYWSWNLAIPKSTKQEDAAFKFLTWATSPEYIALVAKTKGTWASVPPGTRTSTYSNANYKKAAGAFSSLVLSSINSADVNRATKDPVPYTGVQYVAIPEFQALGTQVGQYLAGALSGQYTIDQALKLAQDAAQKTAREGGYQK</sequence>
<evidence type="ECO:0000256" key="1">
    <source>
        <dbReference type="SAM" id="SignalP"/>
    </source>
</evidence>
<gene>
    <name evidence="2" type="ORF">GO986_18425</name>
</gene>
<protein>
    <submittedName>
        <fullName evidence="2">Extracellular solute-binding protein</fullName>
    </submittedName>
</protein>
<dbReference type="RefSeq" id="WP_157460782.1">
    <property type="nucleotide sequence ID" value="NZ_WQLB01000033.1"/>
</dbReference>
<dbReference type="AlphaFoldDB" id="A0A7C9LPB7"/>
<dbReference type="PANTHER" id="PTHR43649">
    <property type="entry name" value="ARABINOSE-BINDING PROTEIN-RELATED"/>
    <property type="match status" value="1"/>
</dbReference>
<evidence type="ECO:0000313" key="2">
    <source>
        <dbReference type="EMBL" id="MVN88717.1"/>
    </source>
</evidence>
<evidence type="ECO:0000313" key="3">
    <source>
        <dbReference type="Proteomes" id="UP000483286"/>
    </source>
</evidence>